<proteinExistence type="predicted"/>
<feature type="region of interest" description="Disordered" evidence="1">
    <location>
        <begin position="1"/>
        <end position="57"/>
    </location>
</feature>
<organism evidence="2 3">
    <name type="scientific">Monoraphidium neglectum</name>
    <dbReference type="NCBI Taxonomy" id="145388"/>
    <lineage>
        <taxon>Eukaryota</taxon>
        <taxon>Viridiplantae</taxon>
        <taxon>Chlorophyta</taxon>
        <taxon>core chlorophytes</taxon>
        <taxon>Chlorophyceae</taxon>
        <taxon>CS clade</taxon>
        <taxon>Sphaeropleales</taxon>
        <taxon>Selenastraceae</taxon>
        <taxon>Monoraphidium</taxon>
    </lineage>
</organism>
<dbReference type="AlphaFoldDB" id="A0A0D2JXF2"/>
<name>A0A0D2JXF2_9CHLO</name>
<dbReference type="Gene3D" id="3.90.1410.10">
    <property type="entry name" value="set domain protein methyltransferase, domain 1"/>
    <property type="match status" value="1"/>
</dbReference>
<feature type="compositionally biased region" description="Low complexity" evidence="1">
    <location>
        <begin position="38"/>
        <end position="54"/>
    </location>
</feature>
<accession>A0A0D2JXF2</accession>
<dbReference type="InterPro" id="IPR050600">
    <property type="entry name" value="SETD3_SETD6_MTase"/>
</dbReference>
<dbReference type="GeneID" id="25737522"/>
<protein>
    <submittedName>
        <fullName evidence="2">Uncharacterized protein</fullName>
    </submittedName>
</protein>
<dbReference type="KEGG" id="mng:MNEG_4645"/>
<dbReference type="SUPFAM" id="SSF82199">
    <property type="entry name" value="SET domain"/>
    <property type="match status" value="1"/>
</dbReference>
<keyword evidence="3" id="KW-1185">Reference proteome</keyword>
<feature type="compositionally biased region" description="Low complexity" evidence="1">
    <location>
        <begin position="12"/>
        <end position="29"/>
    </location>
</feature>
<evidence type="ECO:0000313" key="2">
    <source>
        <dbReference type="EMBL" id="KIZ03308.1"/>
    </source>
</evidence>
<dbReference type="EMBL" id="KK100875">
    <property type="protein sequence ID" value="KIZ03308.1"/>
    <property type="molecule type" value="Genomic_DNA"/>
</dbReference>
<gene>
    <name evidence="2" type="ORF">MNEG_4645</name>
</gene>
<dbReference type="Proteomes" id="UP000054498">
    <property type="component" value="Unassembled WGS sequence"/>
</dbReference>
<dbReference type="CDD" id="cd10527">
    <property type="entry name" value="SET_LSMT"/>
    <property type="match status" value="1"/>
</dbReference>
<feature type="compositionally biased region" description="Basic residues" evidence="1">
    <location>
        <begin position="1"/>
        <end position="11"/>
    </location>
</feature>
<dbReference type="InterPro" id="IPR046341">
    <property type="entry name" value="SET_dom_sf"/>
</dbReference>
<dbReference type="GO" id="GO:0016279">
    <property type="term" value="F:protein-lysine N-methyltransferase activity"/>
    <property type="evidence" value="ECO:0007669"/>
    <property type="project" value="TreeGrafter"/>
</dbReference>
<reference evidence="2 3" key="1">
    <citation type="journal article" date="2013" name="BMC Genomics">
        <title>Reconstruction of the lipid metabolism for the microalga Monoraphidium neglectum from its genome sequence reveals characteristics suitable for biofuel production.</title>
        <authorList>
            <person name="Bogen C."/>
            <person name="Al-Dilaimi A."/>
            <person name="Albersmeier A."/>
            <person name="Wichmann J."/>
            <person name="Grundmann M."/>
            <person name="Rupp O."/>
            <person name="Lauersen K.J."/>
            <person name="Blifernez-Klassen O."/>
            <person name="Kalinowski J."/>
            <person name="Goesmann A."/>
            <person name="Mussgnug J.H."/>
            <person name="Kruse O."/>
        </authorList>
    </citation>
    <scope>NUCLEOTIDE SEQUENCE [LARGE SCALE GENOMIC DNA]</scope>
    <source>
        <strain evidence="2 3">SAG 48.87</strain>
    </source>
</reference>
<dbReference type="OrthoDB" id="341421at2759"/>
<evidence type="ECO:0000256" key="1">
    <source>
        <dbReference type="SAM" id="MobiDB-lite"/>
    </source>
</evidence>
<sequence>MHQHQGLHARRGGCPSGRAARPARGAPRTRLPPRPATKDAPAPATEAAPAKQQPQQPPVYIQDAVTTAFLDWAKAAGVAFDRLRPAAYGGLRGLAAAAPIKTDDLILSVPRAAALTLPPRQRCPCPEYVTAEFWDAAPWFARLGVRLLAERAKGGASRLQRYLQQLPKDLDTPVTWSDERLQQLQYPYLIQKVAQQQQEWAALHASAAASAAPGAAPPSRADFFWALAAVRSRTFSGPYVASTLQDRLRLAGLVAFLGVGNVLLQGPDGIEKSAGAAVAVFVFNILYEVILSQKLRQYAMCPVIDLANHSSSGTVGGGAAERGGAGAWCGGGR</sequence>
<dbReference type="RefSeq" id="XP_013902327.1">
    <property type="nucleotide sequence ID" value="XM_014046873.1"/>
</dbReference>
<evidence type="ECO:0000313" key="3">
    <source>
        <dbReference type="Proteomes" id="UP000054498"/>
    </source>
</evidence>
<dbReference type="PANTHER" id="PTHR13271">
    <property type="entry name" value="UNCHARACTERIZED PUTATIVE METHYLTRANSFERASE"/>
    <property type="match status" value="1"/>
</dbReference>
<dbReference type="PANTHER" id="PTHR13271:SF133">
    <property type="entry name" value="SET DOMAIN-CONTAINING PROTEIN"/>
    <property type="match status" value="1"/>
</dbReference>